<organism evidence="2 3">
    <name type="scientific">Macrostomum lignano</name>
    <dbReference type="NCBI Taxonomy" id="282301"/>
    <lineage>
        <taxon>Eukaryota</taxon>
        <taxon>Metazoa</taxon>
        <taxon>Spiralia</taxon>
        <taxon>Lophotrochozoa</taxon>
        <taxon>Platyhelminthes</taxon>
        <taxon>Rhabditophora</taxon>
        <taxon>Macrostomorpha</taxon>
        <taxon>Macrostomida</taxon>
        <taxon>Macrostomidae</taxon>
        <taxon>Macrostomum</taxon>
    </lineage>
</organism>
<evidence type="ECO:0000313" key="2">
    <source>
        <dbReference type="Proteomes" id="UP000095280"/>
    </source>
</evidence>
<feature type="transmembrane region" description="Helical" evidence="1">
    <location>
        <begin position="40"/>
        <end position="66"/>
    </location>
</feature>
<evidence type="ECO:0000313" key="3">
    <source>
        <dbReference type="WBParaSite" id="maker-unitig_37987-snap-gene-0.1-mRNA-1"/>
    </source>
</evidence>
<keyword evidence="1" id="KW-0812">Transmembrane</keyword>
<accession>A0A1I8FJR8</accession>
<keyword evidence="2" id="KW-1185">Reference proteome</keyword>
<reference evidence="3" key="1">
    <citation type="submission" date="2016-11" db="UniProtKB">
        <authorList>
            <consortium name="WormBaseParasite"/>
        </authorList>
    </citation>
    <scope>IDENTIFICATION</scope>
</reference>
<name>A0A1I8FJR8_9PLAT</name>
<protein>
    <submittedName>
        <fullName evidence="3">Cation_ATPase_C domain-containing protein</fullName>
    </submittedName>
</protein>
<sequence length="93" mass="10136">MLSGYISASDHVVQANIYFLSSRVTLFEEDWQYPLRASCLWVGASVLTMLEFVELLVGLIAIGFNIRSAKCHAAGRADSRELVEATAAVDKAA</sequence>
<keyword evidence="1" id="KW-0472">Membrane</keyword>
<proteinExistence type="predicted"/>
<dbReference type="Proteomes" id="UP000095280">
    <property type="component" value="Unplaced"/>
</dbReference>
<dbReference type="WBParaSite" id="maker-unitig_37987-snap-gene-0.1-mRNA-1">
    <property type="protein sequence ID" value="maker-unitig_37987-snap-gene-0.1-mRNA-1"/>
    <property type="gene ID" value="maker-unitig_37987-snap-gene-0.1"/>
</dbReference>
<keyword evidence="1" id="KW-1133">Transmembrane helix</keyword>
<evidence type="ECO:0000256" key="1">
    <source>
        <dbReference type="SAM" id="Phobius"/>
    </source>
</evidence>
<dbReference type="AlphaFoldDB" id="A0A1I8FJR8"/>